<reference evidence="1 2" key="1">
    <citation type="submission" date="2014-09" db="EMBL/GenBank/DDBJ databases">
        <authorList>
            <person name="Grob C."/>
            <person name="Taubert M."/>
            <person name="Howat A.M."/>
            <person name="Burns O.J."/>
            <person name="Dixon J.L."/>
            <person name="Chen Y."/>
            <person name="Murrell J.C."/>
        </authorList>
    </citation>
    <scope>NUCLEOTIDE SEQUENCE [LARGE SCALE GENOMIC DNA]</scope>
    <source>
        <strain evidence="1">L4</strain>
    </source>
</reference>
<organism evidence="1 2">
    <name type="scientific">Methylophaga thiooxydans</name>
    <dbReference type="NCBI Taxonomy" id="392484"/>
    <lineage>
        <taxon>Bacteria</taxon>
        <taxon>Pseudomonadati</taxon>
        <taxon>Pseudomonadota</taxon>
        <taxon>Gammaproteobacteria</taxon>
        <taxon>Thiotrichales</taxon>
        <taxon>Piscirickettsiaceae</taxon>
        <taxon>Methylophaga</taxon>
    </lineage>
</organism>
<dbReference type="EMBL" id="JRQD01000002">
    <property type="protein sequence ID" value="KGM07249.1"/>
    <property type="molecule type" value="Genomic_DNA"/>
</dbReference>
<sequence>MLVLSMTAAQAEVISIADPRYDVPNSTAGVLRPTQGMNMSVVEQKFGQPTQKFPAVGEPPITRWQYGEFDVFFEYDKVIHSVINR</sequence>
<dbReference type="AlphaFoldDB" id="A0A0A0BJK2"/>
<name>A0A0A0BJK2_9GAMM</name>
<accession>A0A0A0BJK2</accession>
<protein>
    <recommendedName>
        <fullName evidence="3">Phosphodiesterase</fullName>
    </recommendedName>
</protein>
<dbReference type="STRING" id="392484.LP43_0859"/>
<evidence type="ECO:0000313" key="2">
    <source>
        <dbReference type="Proteomes" id="UP000029999"/>
    </source>
</evidence>
<dbReference type="Proteomes" id="UP000029999">
    <property type="component" value="Unassembled WGS sequence"/>
</dbReference>
<comment type="caution">
    <text evidence="1">The sequence shown here is derived from an EMBL/GenBank/DDBJ whole genome shotgun (WGS) entry which is preliminary data.</text>
</comment>
<evidence type="ECO:0000313" key="1">
    <source>
        <dbReference type="EMBL" id="KGM07249.1"/>
    </source>
</evidence>
<evidence type="ECO:0008006" key="3">
    <source>
        <dbReference type="Google" id="ProtNLM"/>
    </source>
</evidence>
<gene>
    <name evidence="1" type="ORF">LP43_0859</name>
</gene>
<proteinExistence type="predicted"/>